<accession>A0AAW1T6U9</accession>
<dbReference type="AlphaFoldDB" id="A0AAW1T6U9"/>
<evidence type="ECO:0000313" key="2">
    <source>
        <dbReference type="Proteomes" id="UP001485043"/>
    </source>
</evidence>
<name>A0AAW1T6U9_9CHLO</name>
<organism evidence="1 2">
    <name type="scientific">Apatococcus fuscideae</name>
    <dbReference type="NCBI Taxonomy" id="2026836"/>
    <lineage>
        <taxon>Eukaryota</taxon>
        <taxon>Viridiplantae</taxon>
        <taxon>Chlorophyta</taxon>
        <taxon>core chlorophytes</taxon>
        <taxon>Trebouxiophyceae</taxon>
        <taxon>Chlorellales</taxon>
        <taxon>Chlorellaceae</taxon>
        <taxon>Apatococcus</taxon>
    </lineage>
</organism>
<evidence type="ECO:0008006" key="3">
    <source>
        <dbReference type="Google" id="ProtNLM"/>
    </source>
</evidence>
<evidence type="ECO:0000313" key="1">
    <source>
        <dbReference type="EMBL" id="KAK9864938.1"/>
    </source>
</evidence>
<gene>
    <name evidence="1" type="ORF">WJX84_009519</name>
</gene>
<protein>
    <recommendedName>
        <fullName evidence="3">F-box domain-containing protein</fullName>
    </recommendedName>
</protein>
<reference evidence="1 2" key="1">
    <citation type="journal article" date="2024" name="Nat. Commun.">
        <title>Phylogenomics reveals the evolutionary origins of lichenization in chlorophyte algae.</title>
        <authorList>
            <person name="Puginier C."/>
            <person name="Libourel C."/>
            <person name="Otte J."/>
            <person name="Skaloud P."/>
            <person name="Haon M."/>
            <person name="Grisel S."/>
            <person name="Petersen M."/>
            <person name="Berrin J.G."/>
            <person name="Delaux P.M."/>
            <person name="Dal Grande F."/>
            <person name="Keller J."/>
        </authorList>
    </citation>
    <scope>NUCLEOTIDE SEQUENCE [LARGE SCALE GENOMIC DNA]</scope>
    <source>
        <strain evidence="1 2">SAG 2523</strain>
    </source>
</reference>
<keyword evidence="2" id="KW-1185">Reference proteome</keyword>
<dbReference type="EMBL" id="JALJOV010000301">
    <property type="protein sequence ID" value="KAK9864938.1"/>
    <property type="molecule type" value="Genomic_DNA"/>
</dbReference>
<sequence>MSEHNRALQQASRVLTRIVCWDRPRCPVPSIPASLQSSRDFATTSSMQSMSDFGSLQARLSGPLREHLLQQLPARGLAQLRACNRAFRAFVDTGTGASWREAAKQLMPAETIPVADDSHAVQQRLRDQAAAFKRITSGDESCVAHQELEMESCSPDSWSWAPCDPSDGRSHYLLAGSTIISQGSGCRSEAGVCVLPKGNMAGDDHQAGYECPGQSAYVLHLTNGQTSVFVLSGSTPHLAVPFKSVMWSPDGMRLAAQRGWLLTVLNFSQQGPTARSNPERAELLAAVGRRPREGLSTRFENLQN</sequence>
<dbReference type="Proteomes" id="UP001485043">
    <property type="component" value="Unassembled WGS sequence"/>
</dbReference>
<proteinExistence type="predicted"/>
<comment type="caution">
    <text evidence="1">The sequence shown here is derived from an EMBL/GenBank/DDBJ whole genome shotgun (WGS) entry which is preliminary data.</text>
</comment>